<name>A0ABS0XNF1_9SPHN</name>
<dbReference type="RefSeq" id="WP_199036758.1">
    <property type="nucleotide sequence ID" value="NZ_JAELXS010000003.1"/>
</dbReference>
<comment type="caution">
    <text evidence="2">The sequence shown here is derived from an EMBL/GenBank/DDBJ whole genome shotgun (WGS) entry which is preliminary data.</text>
</comment>
<dbReference type="Proteomes" id="UP000640426">
    <property type="component" value="Unassembled WGS sequence"/>
</dbReference>
<feature type="signal peptide" evidence="1">
    <location>
        <begin position="1"/>
        <end position="23"/>
    </location>
</feature>
<dbReference type="EMBL" id="JAELXS010000003">
    <property type="protein sequence ID" value="MBJ6121566.1"/>
    <property type="molecule type" value="Genomic_DNA"/>
</dbReference>
<protein>
    <recommendedName>
        <fullName evidence="4">DUF4105 domain-containing protein</fullName>
    </recommendedName>
</protein>
<evidence type="ECO:0008006" key="4">
    <source>
        <dbReference type="Google" id="ProtNLM"/>
    </source>
</evidence>
<organism evidence="2 3">
    <name type="scientific">Sphingomonas mollis</name>
    <dbReference type="NCBI Taxonomy" id="2795726"/>
    <lineage>
        <taxon>Bacteria</taxon>
        <taxon>Pseudomonadati</taxon>
        <taxon>Pseudomonadota</taxon>
        <taxon>Alphaproteobacteria</taxon>
        <taxon>Sphingomonadales</taxon>
        <taxon>Sphingomonadaceae</taxon>
        <taxon>Sphingomonas</taxon>
    </lineage>
</organism>
<keyword evidence="3" id="KW-1185">Reference proteome</keyword>
<proteinExistence type="predicted"/>
<accession>A0ABS0XNF1</accession>
<evidence type="ECO:0000256" key="1">
    <source>
        <dbReference type="SAM" id="SignalP"/>
    </source>
</evidence>
<feature type="chain" id="PRO_5045522455" description="DUF4105 domain-containing protein" evidence="1">
    <location>
        <begin position="24"/>
        <end position="194"/>
    </location>
</feature>
<evidence type="ECO:0000313" key="3">
    <source>
        <dbReference type="Proteomes" id="UP000640426"/>
    </source>
</evidence>
<sequence>MPRVPWMLLTALAWIFTALPASAAITITFWSHELGNSFPHAFFTLRGVPDAGGAPVDVNYGFTANTLSPKILFSTVRGRLDIAKPGYIATSDAQFSIVLTDAQYADILKLVAAWGDRGDSRYSLGRRNCVHFVQEAARISGLVNLEQPGLMKKPRSFLKAVAVANRDRVTVLGVHGRTYLATLPALPAAMTAAR</sequence>
<evidence type="ECO:0000313" key="2">
    <source>
        <dbReference type="EMBL" id="MBJ6121566.1"/>
    </source>
</evidence>
<reference evidence="3" key="1">
    <citation type="submission" date="2020-12" db="EMBL/GenBank/DDBJ databases">
        <title>Hymenobacter sp.</title>
        <authorList>
            <person name="Kim M.K."/>
        </authorList>
    </citation>
    <scope>NUCLEOTIDE SEQUENCE [LARGE SCALE GENOMIC DNA]</scope>
    <source>
        <strain evidence="3">BT553</strain>
    </source>
</reference>
<keyword evidence="1" id="KW-0732">Signal</keyword>
<gene>
    <name evidence="2" type="ORF">JAO74_07160</name>
</gene>